<evidence type="ECO:0000313" key="2">
    <source>
        <dbReference type="Proteomes" id="UP000185744"/>
    </source>
</evidence>
<name>A0A1Q6DWP6_METT1</name>
<accession>A0A1Q6DWP6</accession>
<reference evidence="1" key="1">
    <citation type="submission" date="2016-12" db="EMBL/GenBank/DDBJ databases">
        <title>Discovery of methanogenic haloarchaea.</title>
        <authorList>
            <person name="Sorokin D.Y."/>
            <person name="Makarova K.S."/>
            <person name="Abbas B."/>
            <person name="Ferrer M."/>
            <person name="Golyshin P.N."/>
        </authorList>
    </citation>
    <scope>NUCLEOTIDE SEQUENCE [LARGE SCALE GENOMIC DNA]</scope>
    <source>
        <strain evidence="1">HMET1</strain>
    </source>
</reference>
<proteinExistence type="predicted"/>
<dbReference type="AlphaFoldDB" id="A0A1Q6DWP6"/>
<dbReference type="EMBL" id="MSDW01000001">
    <property type="protein sequence ID" value="OKY78795.1"/>
    <property type="molecule type" value="Genomic_DNA"/>
</dbReference>
<protein>
    <submittedName>
        <fullName evidence="1">Uncharacterized protein</fullName>
    </submittedName>
</protein>
<sequence length="99" mass="11686">MEKGEKEIEEYIEDRFQDEIVVDCKKRNNHLTLLAEAKEQYSDKYTKQGFCRYGNQETIYELIDELREARNGEPIKEVTEKMGDAISYKEAAQRLGFKV</sequence>
<comment type="caution">
    <text evidence="1">The sequence shown here is derived from an EMBL/GenBank/DDBJ whole genome shotgun (WGS) entry which is preliminary data.</text>
</comment>
<dbReference type="Proteomes" id="UP000185744">
    <property type="component" value="Unassembled WGS sequence"/>
</dbReference>
<gene>
    <name evidence="1" type="ORF">BTN85_1298</name>
</gene>
<organism evidence="1 2">
    <name type="scientific">Methanohalarchaeum thermophilum</name>
    <dbReference type="NCBI Taxonomy" id="1903181"/>
    <lineage>
        <taxon>Archaea</taxon>
        <taxon>Methanobacteriati</taxon>
        <taxon>Methanobacteriota</taxon>
        <taxon>Methanonatronarchaeia</taxon>
        <taxon>Methanonatronarchaeales</taxon>
        <taxon>Methanonatronarchaeaceae</taxon>
        <taxon>Candidatus Methanohalarchaeum</taxon>
    </lineage>
</organism>
<evidence type="ECO:0000313" key="1">
    <source>
        <dbReference type="EMBL" id="OKY78795.1"/>
    </source>
</evidence>
<dbReference type="InParanoid" id="A0A1Q6DWP6"/>
<dbReference type="STRING" id="1903181.BTN85_1298"/>
<keyword evidence="2" id="KW-1185">Reference proteome</keyword>